<feature type="domain" description="OBG-type G" evidence="4">
    <location>
        <begin position="190"/>
        <end position="239"/>
    </location>
</feature>
<dbReference type="Pfam" id="PF01018">
    <property type="entry name" value="GTP1_OBG"/>
    <property type="match status" value="1"/>
</dbReference>
<evidence type="ECO:0000256" key="3">
    <source>
        <dbReference type="SAM" id="MobiDB-lite"/>
    </source>
</evidence>
<dbReference type="PANTHER" id="PTHR11702:SF31">
    <property type="entry name" value="MITOCHONDRIAL RIBOSOME-ASSOCIATED GTPASE 2"/>
    <property type="match status" value="1"/>
</dbReference>
<dbReference type="PROSITE" id="PS51710">
    <property type="entry name" value="G_OBG"/>
    <property type="match status" value="1"/>
</dbReference>
<dbReference type="AlphaFoldDB" id="A0A212CBV9"/>
<evidence type="ECO:0000256" key="2">
    <source>
        <dbReference type="ARBA" id="ARBA00023134"/>
    </source>
</evidence>
<dbReference type="GO" id="GO:0005525">
    <property type="term" value="F:GTP binding"/>
    <property type="evidence" value="ECO:0007669"/>
    <property type="project" value="UniProtKB-KW"/>
</dbReference>
<keyword evidence="1" id="KW-0547">Nucleotide-binding</keyword>
<keyword evidence="7" id="KW-1185">Reference proteome</keyword>
<name>A0A212CBV9_CEREH</name>
<accession>A0A212CBV9</accession>
<dbReference type="OrthoDB" id="347018at2759"/>
<dbReference type="Gene3D" id="2.70.210.12">
    <property type="entry name" value="GTP1/OBG domain"/>
    <property type="match status" value="1"/>
</dbReference>
<dbReference type="InterPro" id="IPR036726">
    <property type="entry name" value="GTP1_OBG_dom_sf"/>
</dbReference>
<evidence type="ECO:0000313" key="6">
    <source>
        <dbReference type="EMBL" id="OWK03422.1"/>
    </source>
</evidence>
<dbReference type="InterPro" id="IPR027417">
    <property type="entry name" value="P-loop_NTPase"/>
</dbReference>
<dbReference type="EMBL" id="MKHE01000023">
    <property type="protein sequence ID" value="OWK03422.1"/>
    <property type="molecule type" value="Genomic_DNA"/>
</dbReference>
<dbReference type="InterPro" id="IPR045086">
    <property type="entry name" value="OBG_GTPase"/>
</dbReference>
<dbReference type="InterPro" id="IPR006073">
    <property type="entry name" value="GTP-bd"/>
</dbReference>
<dbReference type="PRINTS" id="PR00326">
    <property type="entry name" value="GTP1OBG"/>
</dbReference>
<protein>
    <submittedName>
        <fullName evidence="6">MTG2</fullName>
    </submittedName>
</protein>
<dbReference type="Proteomes" id="UP000242450">
    <property type="component" value="Chromosome 23"/>
</dbReference>
<organism evidence="6 7">
    <name type="scientific">Cervus elaphus hippelaphus</name>
    <name type="common">European red deer</name>
    <dbReference type="NCBI Taxonomy" id="46360"/>
    <lineage>
        <taxon>Eukaryota</taxon>
        <taxon>Metazoa</taxon>
        <taxon>Chordata</taxon>
        <taxon>Craniata</taxon>
        <taxon>Vertebrata</taxon>
        <taxon>Euteleostomi</taxon>
        <taxon>Mammalia</taxon>
        <taxon>Eutheria</taxon>
        <taxon>Laurasiatheria</taxon>
        <taxon>Artiodactyla</taxon>
        <taxon>Ruminantia</taxon>
        <taxon>Pecora</taxon>
        <taxon>Cervidae</taxon>
        <taxon>Cervinae</taxon>
        <taxon>Cervus</taxon>
    </lineage>
</organism>
<comment type="caution">
    <text evidence="6">The sequence shown here is derived from an EMBL/GenBank/DDBJ whole genome shotgun (WGS) entry which is preliminary data.</text>
</comment>
<dbReference type="PROSITE" id="PS51883">
    <property type="entry name" value="OBG"/>
    <property type="match status" value="1"/>
</dbReference>
<feature type="domain" description="Obg" evidence="5">
    <location>
        <begin position="87"/>
        <end position="189"/>
    </location>
</feature>
<evidence type="ECO:0000259" key="4">
    <source>
        <dbReference type="PROSITE" id="PS51710"/>
    </source>
</evidence>
<evidence type="ECO:0000259" key="5">
    <source>
        <dbReference type="PROSITE" id="PS51883"/>
    </source>
</evidence>
<dbReference type="InterPro" id="IPR006169">
    <property type="entry name" value="GTP1_OBG_dom"/>
</dbReference>
<dbReference type="GO" id="GO:0042254">
    <property type="term" value="P:ribosome biogenesis"/>
    <property type="evidence" value="ECO:0007669"/>
    <property type="project" value="UniProtKB-UniRule"/>
</dbReference>
<gene>
    <name evidence="6" type="ORF">Celaphus_00007769</name>
</gene>
<proteinExistence type="predicted"/>
<evidence type="ECO:0000256" key="1">
    <source>
        <dbReference type="ARBA" id="ARBA00022741"/>
    </source>
</evidence>
<dbReference type="PANTHER" id="PTHR11702">
    <property type="entry name" value="DEVELOPMENTALLY REGULATED GTP-BINDING PROTEIN-RELATED"/>
    <property type="match status" value="1"/>
</dbReference>
<dbReference type="GO" id="GO:0005739">
    <property type="term" value="C:mitochondrion"/>
    <property type="evidence" value="ECO:0007669"/>
    <property type="project" value="TreeGrafter"/>
</dbReference>
<dbReference type="Pfam" id="PF01926">
    <property type="entry name" value="MMR_HSR1"/>
    <property type="match status" value="1"/>
</dbReference>
<feature type="region of interest" description="Disordered" evidence="3">
    <location>
        <begin position="264"/>
        <end position="309"/>
    </location>
</feature>
<sequence>MIPSRLFSARPQAVLEGVGCWTLAARMVPGPNRLLLLRTSPRLLSVSCADCNKHQEPPRKQPLSEKKLVRLLETLKGFASSFLIGIDQHVKSLSSVLSRYQGFDGEDGGRKNCFGRNGSILYIRVGQAQSPLSTLWAVGFPGDEFIAAVGGSGGKGNRFFLANDNRAPTTCTPGQPGQERILFLELKTVAHAGLVGFPNAGKSSLLRAISNARPAVASYPFTTLNPHVGIVHYEDHQQIAGTARPPRGRRAGAWPPAAAVVAEKAAPGRPAVTGDEEGTPRNQEALVQGPSCQPGAPSQHTPCPGTGPLGQRTLLPPPVCPQCFHACLRVSDTLQWAHLC</sequence>
<keyword evidence="2" id="KW-0342">GTP-binding</keyword>
<dbReference type="Gene3D" id="3.40.50.300">
    <property type="entry name" value="P-loop containing nucleotide triphosphate hydrolases"/>
    <property type="match status" value="1"/>
</dbReference>
<dbReference type="SUPFAM" id="SSF52540">
    <property type="entry name" value="P-loop containing nucleoside triphosphate hydrolases"/>
    <property type="match status" value="1"/>
</dbReference>
<evidence type="ECO:0000313" key="7">
    <source>
        <dbReference type="Proteomes" id="UP000242450"/>
    </source>
</evidence>
<reference evidence="6 7" key="1">
    <citation type="journal article" date="2018" name="Mol. Genet. Genomics">
        <title>The red deer Cervus elaphus genome CerEla1.0: sequencing, annotating, genes, and chromosomes.</title>
        <authorList>
            <person name="Bana N.A."/>
            <person name="Nyiri A."/>
            <person name="Nagy J."/>
            <person name="Frank K."/>
            <person name="Nagy T."/>
            <person name="Steger V."/>
            <person name="Schiller M."/>
            <person name="Lakatos P."/>
            <person name="Sugar L."/>
            <person name="Horn P."/>
            <person name="Barta E."/>
            <person name="Orosz L."/>
        </authorList>
    </citation>
    <scope>NUCLEOTIDE SEQUENCE [LARGE SCALE GENOMIC DNA]</scope>
    <source>
        <strain evidence="6">Hungarian</strain>
    </source>
</reference>
<dbReference type="GO" id="GO:0003924">
    <property type="term" value="F:GTPase activity"/>
    <property type="evidence" value="ECO:0007669"/>
    <property type="project" value="InterPro"/>
</dbReference>
<dbReference type="InterPro" id="IPR031167">
    <property type="entry name" value="G_OBG"/>
</dbReference>
<dbReference type="SUPFAM" id="SSF82051">
    <property type="entry name" value="Obg GTP-binding protein N-terminal domain"/>
    <property type="match status" value="1"/>
</dbReference>